<evidence type="ECO:0000313" key="1">
    <source>
        <dbReference type="EMBL" id="VEL29032.1"/>
    </source>
</evidence>
<reference evidence="1" key="1">
    <citation type="submission" date="2018-11" db="EMBL/GenBank/DDBJ databases">
        <authorList>
            <consortium name="Pathogen Informatics"/>
        </authorList>
    </citation>
    <scope>NUCLEOTIDE SEQUENCE</scope>
</reference>
<dbReference type="EMBL" id="CAAALY010099751">
    <property type="protein sequence ID" value="VEL29032.1"/>
    <property type="molecule type" value="Genomic_DNA"/>
</dbReference>
<name>A0A3S5FF25_9PLAT</name>
<gene>
    <name evidence="1" type="ORF">PXEA_LOCUS22472</name>
</gene>
<organism evidence="1 2">
    <name type="scientific">Protopolystoma xenopodis</name>
    <dbReference type="NCBI Taxonomy" id="117903"/>
    <lineage>
        <taxon>Eukaryota</taxon>
        <taxon>Metazoa</taxon>
        <taxon>Spiralia</taxon>
        <taxon>Lophotrochozoa</taxon>
        <taxon>Platyhelminthes</taxon>
        <taxon>Monogenea</taxon>
        <taxon>Polyopisthocotylea</taxon>
        <taxon>Polystomatidea</taxon>
        <taxon>Polystomatidae</taxon>
        <taxon>Protopolystoma</taxon>
    </lineage>
</organism>
<proteinExistence type="predicted"/>
<protein>
    <submittedName>
        <fullName evidence="1">Uncharacterized protein</fullName>
    </submittedName>
</protein>
<dbReference type="AlphaFoldDB" id="A0A3S5FF25"/>
<evidence type="ECO:0000313" key="2">
    <source>
        <dbReference type="Proteomes" id="UP000784294"/>
    </source>
</evidence>
<dbReference type="Proteomes" id="UP000784294">
    <property type="component" value="Unassembled WGS sequence"/>
</dbReference>
<comment type="caution">
    <text evidence="1">The sequence shown here is derived from an EMBL/GenBank/DDBJ whole genome shotgun (WGS) entry which is preliminary data.</text>
</comment>
<keyword evidence="2" id="KW-1185">Reference proteome</keyword>
<accession>A0A3S5FF25</accession>
<sequence>MAGHNCTELRNRVSLWLFGHANDCFLIAVLGFISCNTINWYARWWLDGITENVISASSLDVN</sequence>